<dbReference type="InterPro" id="IPR039536">
    <property type="entry name" value="TetR_C_Proteobacteria"/>
</dbReference>
<dbReference type="FunFam" id="1.10.10.60:FF:000141">
    <property type="entry name" value="TetR family transcriptional regulator"/>
    <property type="match status" value="1"/>
</dbReference>
<feature type="domain" description="HTH tetR-type" evidence="5">
    <location>
        <begin position="1"/>
        <end position="61"/>
    </location>
</feature>
<keyword evidence="3" id="KW-0804">Transcription</keyword>
<evidence type="ECO:0000256" key="3">
    <source>
        <dbReference type="ARBA" id="ARBA00023163"/>
    </source>
</evidence>
<dbReference type="PRINTS" id="PR00455">
    <property type="entry name" value="HTHTETR"/>
</dbReference>
<dbReference type="InterPro" id="IPR001647">
    <property type="entry name" value="HTH_TetR"/>
</dbReference>
<protein>
    <submittedName>
        <fullName evidence="6">Transcriptional regulator</fullName>
    </submittedName>
</protein>
<dbReference type="Pfam" id="PF00440">
    <property type="entry name" value="TetR_N"/>
    <property type="match status" value="1"/>
</dbReference>
<dbReference type="Gene3D" id="1.10.357.10">
    <property type="entry name" value="Tetracycline Repressor, domain 2"/>
    <property type="match status" value="1"/>
</dbReference>
<dbReference type="InterPro" id="IPR009057">
    <property type="entry name" value="Homeodomain-like_sf"/>
</dbReference>
<comment type="caution">
    <text evidence="6">The sequence shown here is derived from an EMBL/GenBank/DDBJ whole genome shotgun (WGS) entry which is preliminary data.</text>
</comment>
<dbReference type="SUPFAM" id="SSF46689">
    <property type="entry name" value="Homeodomain-like"/>
    <property type="match status" value="1"/>
</dbReference>
<evidence type="ECO:0000313" key="6">
    <source>
        <dbReference type="EMBL" id="EKF20834.1"/>
    </source>
</evidence>
<evidence type="ECO:0000259" key="5">
    <source>
        <dbReference type="PROSITE" id="PS50977"/>
    </source>
</evidence>
<keyword evidence="2 4" id="KW-0238">DNA-binding</keyword>
<organism evidence="6 7">
    <name type="scientific">Nitratireductor pacificus pht-3B</name>
    <dbReference type="NCBI Taxonomy" id="391937"/>
    <lineage>
        <taxon>Bacteria</taxon>
        <taxon>Pseudomonadati</taxon>
        <taxon>Pseudomonadota</taxon>
        <taxon>Alphaproteobacteria</taxon>
        <taxon>Hyphomicrobiales</taxon>
        <taxon>Phyllobacteriaceae</taxon>
        <taxon>Nitratireductor</taxon>
    </lineage>
</organism>
<keyword evidence="7" id="KW-1185">Reference proteome</keyword>
<proteinExistence type="predicted"/>
<dbReference type="Proteomes" id="UP000006786">
    <property type="component" value="Unassembled WGS sequence"/>
</dbReference>
<dbReference type="Pfam" id="PF14246">
    <property type="entry name" value="TetR_C_7"/>
    <property type="match status" value="1"/>
</dbReference>
<evidence type="ECO:0000256" key="2">
    <source>
        <dbReference type="ARBA" id="ARBA00023125"/>
    </source>
</evidence>
<dbReference type="PROSITE" id="PS50977">
    <property type="entry name" value="HTH_TETR_2"/>
    <property type="match status" value="1"/>
</dbReference>
<dbReference type="PANTHER" id="PTHR30055">
    <property type="entry name" value="HTH-TYPE TRANSCRIPTIONAL REGULATOR RUTR"/>
    <property type="match status" value="1"/>
</dbReference>
<sequence length="207" mass="22676">MAKRLSMLDAGARVFCSEGFAGANIDLIAAEAGVSRQTVYNNFGDKEKLFAAVVGEITDRCTAGAFAVLGTFPDHPKHLETDLTDFAIRFIRNCICDRDGKFLRKLIHMEGERHPELFASWRVGGPGKVWSALAARFARLAFAGFLDIDDPDVAARQFFSLIFTDLQIPALFGEVLSDKEVARSARIAVVTFLRAYGRREAGGETPG</sequence>
<evidence type="ECO:0000313" key="7">
    <source>
        <dbReference type="Proteomes" id="UP000006786"/>
    </source>
</evidence>
<dbReference type="GO" id="GO:0003700">
    <property type="term" value="F:DNA-binding transcription factor activity"/>
    <property type="evidence" value="ECO:0007669"/>
    <property type="project" value="TreeGrafter"/>
</dbReference>
<dbReference type="Gene3D" id="1.10.10.60">
    <property type="entry name" value="Homeodomain-like"/>
    <property type="match status" value="1"/>
</dbReference>
<gene>
    <name evidence="6" type="ORF">NA2_00610</name>
</gene>
<dbReference type="GO" id="GO:0000976">
    <property type="term" value="F:transcription cis-regulatory region binding"/>
    <property type="evidence" value="ECO:0007669"/>
    <property type="project" value="TreeGrafter"/>
</dbReference>
<dbReference type="AlphaFoldDB" id="K2LST9"/>
<dbReference type="InterPro" id="IPR050109">
    <property type="entry name" value="HTH-type_TetR-like_transc_reg"/>
</dbReference>
<keyword evidence="1" id="KW-0805">Transcription regulation</keyword>
<dbReference type="eggNOG" id="COG1309">
    <property type="taxonomic scope" value="Bacteria"/>
</dbReference>
<evidence type="ECO:0000256" key="4">
    <source>
        <dbReference type="PROSITE-ProRule" id="PRU00335"/>
    </source>
</evidence>
<dbReference type="EMBL" id="AMRM01000001">
    <property type="protein sequence ID" value="EKF20834.1"/>
    <property type="molecule type" value="Genomic_DNA"/>
</dbReference>
<evidence type="ECO:0000256" key="1">
    <source>
        <dbReference type="ARBA" id="ARBA00023015"/>
    </source>
</evidence>
<dbReference type="PANTHER" id="PTHR30055:SF146">
    <property type="entry name" value="HTH-TYPE TRANSCRIPTIONAL DUAL REGULATOR CECR"/>
    <property type="match status" value="1"/>
</dbReference>
<reference evidence="6 7" key="1">
    <citation type="journal article" date="2012" name="J. Bacteriol.">
        <title>Genome Sequence of Nitratireductor pacificus Type Strain pht-3B.</title>
        <authorList>
            <person name="Lai Q."/>
            <person name="Li G."/>
            <person name="Shao Z."/>
        </authorList>
    </citation>
    <scope>NUCLEOTIDE SEQUENCE [LARGE SCALE GENOMIC DNA]</scope>
    <source>
        <strain evidence="7">pht-3B</strain>
    </source>
</reference>
<accession>K2LST9</accession>
<dbReference type="PATRIC" id="fig|391937.3.peg.127"/>
<dbReference type="STRING" id="391937.NA2_00610"/>
<name>K2LST9_9HYPH</name>
<feature type="DNA-binding region" description="H-T-H motif" evidence="4">
    <location>
        <begin position="24"/>
        <end position="43"/>
    </location>
</feature>